<dbReference type="Proteomes" id="UP000708208">
    <property type="component" value="Unassembled WGS sequence"/>
</dbReference>
<protein>
    <submittedName>
        <fullName evidence="1">Uncharacterized protein</fullName>
    </submittedName>
</protein>
<comment type="caution">
    <text evidence="1">The sequence shown here is derived from an EMBL/GenBank/DDBJ whole genome shotgun (WGS) entry which is preliminary data.</text>
</comment>
<dbReference type="EMBL" id="CAJVCH010555937">
    <property type="protein sequence ID" value="CAG7830458.1"/>
    <property type="molecule type" value="Genomic_DNA"/>
</dbReference>
<accession>A0A8J2PHL2</accession>
<gene>
    <name evidence="1" type="ORF">AFUS01_LOCUS40258</name>
</gene>
<dbReference type="AlphaFoldDB" id="A0A8J2PHL2"/>
<name>A0A8J2PHL2_9HEXA</name>
<feature type="non-terminal residue" evidence="1">
    <location>
        <position position="1"/>
    </location>
</feature>
<organism evidence="1 2">
    <name type="scientific">Allacma fusca</name>
    <dbReference type="NCBI Taxonomy" id="39272"/>
    <lineage>
        <taxon>Eukaryota</taxon>
        <taxon>Metazoa</taxon>
        <taxon>Ecdysozoa</taxon>
        <taxon>Arthropoda</taxon>
        <taxon>Hexapoda</taxon>
        <taxon>Collembola</taxon>
        <taxon>Symphypleona</taxon>
        <taxon>Sminthuridae</taxon>
        <taxon>Allacma</taxon>
    </lineage>
</organism>
<dbReference type="OrthoDB" id="1470350at2759"/>
<evidence type="ECO:0000313" key="1">
    <source>
        <dbReference type="EMBL" id="CAG7830458.1"/>
    </source>
</evidence>
<reference evidence="1" key="1">
    <citation type="submission" date="2021-06" db="EMBL/GenBank/DDBJ databases">
        <authorList>
            <person name="Hodson N. C."/>
            <person name="Mongue J. A."/>
            <person name="Jaron S. K."/>
        </authorList>
    </citation>
    <scope>NUCLEOTIDE SEQUENCE</scope>
</reference>
<sequence>MGKRINAQRERDTDYVKAVYRITDLIQHRMVRPWLQPK</sequence>
<evidence type="ECO:0000313" key="2">
    <source>
        <dbReference type="Proteomes" id="UP000708208"/>
    </source>
</evidence>
<keyword evidence="2" id="KW-1185">Reference proteome</keyword>
<proteinExistence type="predicted"/>